<reference evidence="3" key="1">
    <citation type="journal article" date="2019" name="Int. J. Syst. Evol. Microbiol.">
        <title>The Global Catalogue of Microorganisms (GCM) 10K type strain sequencing project: providing services to taxonomists for standard genome sequencing and annotation.</title>
        <authorList>
            <consortium name="The Broad Institute Genomics Platform"/>
            <consortium name="The Broad Institute Genome Sequencing Center for Infectious Disease"/>
            <person name="Wu L."/>
            <person name="Ma J."/>
        </authorList>
    </citation>
    <scope>NUCLEOTIDE SEQUENCE [LARGE SCALE GENOMIC DNA]</scope>
    <source>
        <strain evidence="3">KCTC 13193</strain>
    </source>
</reference>
<sequence>MLDQLRRIFPSLLMYQETVDLPADGFQWFLTKDHDVIGIASEELTERDMSLLAAFLTPYDIKFPMMTEAERKWKNRIDHPTAANKSISYRFVYFFIQKNQLDPHLFREAIHEAFARPIPIIWKNKHEGILIEEEPSPAEDPISYEQIIHVLMSDLYVKINFFLGPYVENPVHARDYYEFLVEYAPTAISYSDVPVITFTDSIPLLFIHQADSVFLQQFPEMILKEFAGDKEMLATVRTYIQSNMNISVAAKELFMHRNSLQYRLDKFISRTGIDIRQFRQAVTVYLALLARD</sequence>
<evidence type="ECO:0000313" key="3">
    <source>
        <dbReference type="Proteomes" id="UP001595387"/>
    </source>
</evidence>
<proteinExistence type="predicted"/>
<organism evidence="2 3">
    <name type="scientific">Virgibacillus sediminis</name>
    <dbReference type="NCBI Taxonomy" id="202260"/>
    <lineage>
        <taxon>Bacteria</taxon>
        <taxon>Bacillati</taxon>
        <taxon>Bacillota</taxon>
        <taxon>Bacilli</taxon>
        <taxon>Bacillales</taxon>
        <taxon>Bacillaceae</taxon>
        <taxon>Virgibacillus</taxon>
    </lineage>
</organism>
<dbReference type="InterPro" id="IPR009057">
    <property type="entry name" value="Homeodomain-like_sf"/>
</dbReference>
<keyword evidence="3" id="KW-1185">Reference proteome</keyword>
<protein>
    <submittedName>
        <fullName evidence="2">PucR family transcriptional regulator</fullName>
    </submittedName>
</protein>
<dbReference type="InterPro" id="IPR025736">
    <property type="entry name" value="PucR_C-HTH_dom"/>
</dbReference>
<dbReference type="Gene3D" id="1.10.10.2840">
    <property type="entry name" value="PucR C-terminal helix-turn-helix domain"/>
    <property type="match status" value="1"/>
</dbReference>
<accession>A0ABV7A4L4</accession>
<dbReference type="EMBL" id="JBHRRZ010000011">
    <property type="protein sequence ID" value="MFC2947935.1"/>
    <property type="molecule type" value="Genomic_DNA"/>
</dbReference>
<name>A0ABV7A4L4_9BACI</name>
<gene>
    <name evidence="2" type="ORF">ACFODW_06215</name>
</gene>
<dbReference type="PANTHER" id="PTHR33744:SF15">
    <property type="entry name" value="CARBOHYDRATE DIACID REGULATOR"/>
    <property type="match status" value="1"/>
</dbReference>
<evidence type="ECO:0000259" key="1">
    <source>
        <dbReference type="Pfam" id="PF13556"/>
    </source>
</evidence>
<evidence type="ECO:0000313" key="2">
    <source>
        <dbReference type="EMBL" id="MFC2947935.1"/>
    </source>
</evidence>
<dbReference type="InterPro" id="IPR042070">
    <property type="entry name" value="PucR_C-HTH_sf"/>
</dbReference>
<dbReference type="RefSeq" id="WP_390304350.1">
    <property type="nucleotide sequence ID" value="NZ_JBHRRZ010000011.1"/>
</dbReference>
<dbReference type="Proteomes" id="UP001595387">
    <property type="component" value="Unassembled WGS sequence"/>
</dbReference>
<comment type="caution">
    <text evidence="2">The sequence shown here is derived from an EMBL/GenBank/DDBJ whole genome shotgun (WGS) entry which is preliminary data.</text>
</comment>
<dbReference type="SUPFAM" id="SSF46689">
    <property type="entry name" value="Homeodomain-like"/>
    <property type="match status" value="1"/>
</dbReference>
<dbReference type="Pfam" id="PF13556">
    <property type="entry name" value="HTH_30"/>
    <property type="match status" value="1"/>
</dbReference>
<feature type="domain" description="PucR C-terminal helix-turn-helix" evidence="1">
    <location>
        <begin position="233"/>
        <end position="290"/>
    </location>
</feature>
<dbReference type="InterPro" id="IPR051448">
    <property type="entry name" value="CdaR-like_regulators"/>
</dbReference>
<dbReference type="PANTHER" id="PTHR33744">
    <property type="entry name" value="CARBOHYDRATE DIACID REGULATOR"/>
    <property type="match status" value="1"/>
</dbReference>